<dbReference type="InterPro" id="IPR001841">
    <property type="entry name" value="Znf_RING"/>
</dbReference>
<dbReference type="Proteomes" id="UP000245383">
    <property type="component" value="Unassembled WGS sequence"/>
</dbReference>
<organism evidence="8 9">
    <name type="scientific">Smittium simulii</name>
    <dbReference type="NCBI Taxonomy" id="133385"/>
    <lineage>
        <taxon>Eukaryota</taxon>
        <taxon>Fungi</taxon>
        <taxon>Fungi incertae sedis</taxon>
        <taxon>Zoopagomycota</taxon>
        <taxon>Kickxellomycotina</taxon>
        <taxon>Harpellomycetes</taxon>
        <taxon>Harpellales</taxon>
        <taxon>Legeriomycetaceae</taxon>
        <taxon>Smittium</taxon>
    </lineage>
</organism>
<sequence>MRISYFYPIVYTLLSKVCFTLSSPLVLRQDIASSTSDSIPTLTSTRPTSTTTYPDPKNGYYGSTTRNFSTSIHCSVYNTCRNDQYSSSFFRYGFILLYLMLPVFCFFIYKRARSLAIARELEQESPGNSAAPANSRVHLTQKELELYPIILFEKAFAAKKFGFSTDNTQNSNLKNDDIKEKEYSNLKNDDIKEKEFSNLKNDDTKEKEFSNLKNDDTKEKEYSETNDCLICFETIENDEYIRDIPCGHIIHQKCLDKWLTSRSSCCPICRYDLKPKHLDQSDQDKIVDTTNETENNVAQRSNNIIIPVNNTPADFHTSNPESSNNDSNDNNHNVTINNTSSNASASRTEFNISFRAIN</sequence>
<evidence type="ECO:0000313" key="8">
    <source>
        <dbReference type="EMBL" id="PVU93992.1"/>
    </source>
</evidence>
<dbReference type="Pfam" id="PF13639">
    <property type="entry name" value="zf-RING_2"/>
    <property type="match status" value="1"/>
</dbReference>
<keyword evidence="2 4" id="KW-0863">Zinc-finger</keyword>
<feature type="compositionally biased region" description="Low complexity" evidence="5">
    <location>
        <begin position="38"/>
        <end position="54"/>
    </location>
</feature>
<proteinExistence type="predicted"/>
<evidence type="ECO:0000259" key="7">
    <source>
        <dbReference type="PROSITE" id="PS50089"/>
    </source>
</evidence>
<comment type="caution">
    <text evidence="8">The sequence shown here is derived from an EMBL/GenBank/DDBJ whole genome shotgun (WGS) entry which is preliminary data.</text>
</comment>
<reference evidence="8 9" key="1">
    <citation type="journal article" date="2018" name="MBio">
        <title>Comparative Genomics Reveals the Core Gene Toolbox for the Fungus-Insect Symbiosis.</title>
        <authorList>
            <person name="Wang Y."/>
            <person name="Stata M."/>
            <person name="Wang W."/>
            <person name="Stajich J.E."/>
            <person name="White M.M."/>
            <person name="Moncalvo J.M."/>
        </authorList>
    </citation>
    <scope>NUCLEOTIDE SEQUENCE [LARGE SCALE GENOMIC DNA]</scope>
    <source>
        <strain evidence="8 9">SWE-8-4</strain>
    </source>
</reference>
<dbReference type="EMBL" id="MBFR01000105">
    <property type="protein sequence ID" value="PVU93992.1"/>
    <property type="molecule type" value="Genomic_DNA"/>
</dbReference>
<protein>
    <recommendedName>
        <fullName evidence="7">RING-type domain-containing protein</fullName>
    </recommendedName>
</protein>
<dbReference type="InterPro" id="IPR013083">
    <property type="entry name" value="Znf_RING/FYVE/PHD"/>
</dbReference>
<evidence type="ECO:0000256" key="6">
    <source>
        <dbReference type="SAM" id="Phobius"/>
    </source>
</evidence>
<keyword evidence="1" id="KW-0479">Metal-binding</keyword>
<evidence type="ECO:0000256" key="4">
    <source>
        <dbReference type="PROSITE-ProRule" id="PRU00175"/>
    </source>
</evidence>
<dbReference type="PROSITE" id="PS50089">
    <property type="entry name" value="ZF_RING_2"/>
    <property type="match status" value="1"/>
</dbReference>
<keyword evidence="6" id="KW-0812">Transmembrane</keyword>
<dbReference type="InterPro" id="IPR052788">
    <property type="entry name" value="RING-type_E3_ligase_ATL"/>
</dbReference>
<keyword evidence="3" id="KW-0862">Zinc</keyword>
<feature type="region of interest" description="Disordered" evidence="5">
    <location>
        <begin position="307"/>
        <end position="342"/>
    </location>
</feature>
<dbReference type="SUPFAM" id="SSF57850">
    <property type="entry name" value="RING/U-box"/>
    <property type="match status" value="1"/>
</dbReference>
<feature type="compositionally biased region" description="Low complexity" evidence="5">
    <location>
        <begin position="317"/>
        <end position="342"/>
    </location>
</feature>
<dbReference type="OrthoDB" id="8062037at2759"/>
<feature type="domain" description="RING-type" evidence="7">
    <location>
        <begin position="228"/>
        <end position="270"/>
    </location>
</feature>
<feature type="transmembrane region" description="Helical" evidence="6">
    <location>
        <begin position="89"/>
        <end position="109"/>
    </location>
</feature>
<dbReference type="PANTHER" id="PTHR45798">
    <property type="entry name" value="RING-H2 FINGER PROTEIN ATL61-RELATED-RELATED"/>
    <property type="match status" value="1"/>
</dbReference>
<evidence type="ECO:0000256" key="2">
    <source>
        <dbReference type="ARBA" id="ARBA00022771"/>
    </source>
</evidence>
<evidence type="ECO:0000256" key="3">
    <source>
        <dbReference type="ARBA" id="ARBA00022833"/>
    </source>
</evidence>
<dbReference type="CDD" id="cd16473">
    <property type="entry name" value="RING-H2_RNF103"/>
    <property type="match status" value="1"/>
</dbReference>
<evidence type="ECO:0000256" key="1">
    <source>
        <dbReference type="ARBA" id="ARBA00022723"/>
    </source>
</evidence>
<keyword evidence="6" id="KW-1133">Transmembrane helix</keyword>
<keyword evidence="6" id="KW-0472">Membrane</keyword>
<keyword evidence="9" id="KW-1185">Reference proteome</keyword>
<dbReference type="InterPro" id="IPR011016">
    <property type="entry name" value="Znf_RING-CH"/>
</dbReference>
<dbReference type="AlphaFoldDB" id="A0A2T9YNT7"/>
<name>A0A2T9YNT7_9FUNG</name>
<gene>
    <name evidence="8" type="ORF">BB561_002896</name>
</gene>
<accession>A0A2T9YNT7</accession>
<dbReference type="PANTHER" id="PTHR45798:SF97">
    <property type="entry name" value="ALCOHOL-SENSITIVE RING FINGER PROTEIN 1"/>
    <property type="match status" value="1"/>
</dbReference>
<dbReference type="GO" id="GO:0008270">
    <property type="term" value="F:zinc ion binding"/>
    <property type="evidence" value="ECO:0007669"/>
    <property type="project" value="UniProtKB-KW"/>
</dbReference>
<dbReference type="STRING" id="133385.A0A2T9YNT7"/>
<dbReference type="Gene3D" id="3.30.40.10">
    <property type="entry name" value="Zinc/RING finger domain, C3HC4 (zinc finger)"/>
    <property type="match status" value="1"/>
</dbReference>
<dbReference type="SMART" id="SM00184">
    <property type="entry name" value="RING"/>
    <property type="match status" value="1"/>
</dbReference>
<dbReference type="SMART" id="SM00744">
    <property type="entry name" value="RINGv"/>
    <property type="match status" value="1"/>
</dbReference>
<evidence type="ECO:0000313" key="9">
    <source>
        <dbReference type="Proteomes" id="UP000245383"/>
    </source>
</evidence>
<evidence type="ECO:0000256" key="5">
    <source>
        <dbReference type="SAM" id="MobiDB-lite"/>
    </source>
</evidence>
<feature type="region of interest" description="Disordered" evidence="5">
    <location>
        <begin position="36"/>
        <end position="56"/>
    </location>
</feature>